<protein>
    <submittedName>
        <fullName evidence="5">N-ethylmaleimide reductase</fullName>
        <ecNumber evidence="5">1.-.-.-</ecNumber>
    </submittedName>
</protein>
<accession>A0A260UCG1</accession>
<gene>
    <name evidence="5" type="primary">nemA</name>
    <name evidence="5" type="ORF">A3Q41_02469</name>
</gene>
<proteinExistence type="inferred from homology"/>
<dbReference type="PANTHER" id="PTHR22893">
    <property type="entry name" value="NADH OXIDOREDUCTASE-RELATED"/>
    <property type="match status" value="1"/>
</dbReference>
<keyword evidence="3 5" id="KW-0560">Oxidoreductase</keyword>
<dbReference type="InterPro" id="IPR001155">
    <property type="entry name" value="OxRdtase_FMN_N"/>
</dbReference>
<dbReference type="GO" id="GO:0016628">
    <property type="term" value="F:oxidoreductase activity, acting on the CH-CH group of donors, NAD or NADP as acceptor"/>
    <property type="evidence" value="ECO:0007669"/>
    <property type="project" value="UniProtKB-ARBA"/>
</dbReference>
<organism evidence="5 6">
    <name type="scientific">Rhodococcoides fascians</name>
    <name type="common">Rhodococcus fascians</name>
    <dbReference type="NCBI Taxonomy" id="1828"/>
    <lineage>
        <taxon>Bacteria</taxon>
        <taxon>Bacillati</taxon>
        <taxon>Actinomycetota</taxon>
        <taxon>Actinomycetes</taxon>
        <taxon>Mycobacteriales</taxon>
        <taxon>Nocardiaceae</taxon>
        <taxon>Rhodococcoides</taxon>
    </lineage>
</organism>
<reference evidence="5 6" key="1">
    <citation type="journal article" date="2016" name="Genome Announc.">
        <title>Complete Genome and Plasmid Sequences for Rhodococcus fascians D188 and Draft Sequences for Rhodococcus Isolates PBTS 1 and PBTS 2.</title>
        <authorList>
            <person name="Stamler R.A."/>
            <person name="Vereecke D."/>
            <person name="Zhang Y."/>
            <person name="Schilkey F."/>
            <person name="Devitt N."/>
            <person name="Randall J.J."/>
        </authorList>
    </citation>
    <scope>NUCLEOTIDE SEQUENCE [LARGE SCALE GENOMIC DNA]</scope>
    <source>
        <strain evidence="5 6">PBTS2</strain>
    </source>
</reference>
<evidence type="ECO:0000256" key="2">
    <source>
        <dbReference type="ARBA" id="ARBA00005979"/>
    </source>
</evidence>
<dbReference type="EC" id="1.-.-.-" evidence="5"/>
<dbReference type="AlphaFoldDB" id="A0A143QLV0"/>
<dbReference type="SUPFAM" id="SSF51395">
    <property type="entry name" value="FMN-linked oxidoreductases"/>
    <property type="match status" value="1"/>
</dbReference>
<dbReference type="GO" id="GO:0010181">
    <property type="term" value="F:FMN binding"/>
    <property type="evidence" value="ECO:0007669"/>
    <property type="project" value="InterPro"/>
</dbReference>
<dbReference type="GO" id="GO:0005829">
    <property type="term" value="C:cytosol"/>
    <property type="evidence" value="ECO:0007669"/>
    <property type="project" value="UniProtKB-ARBA"/>
</dbReference>
<evidence type="ECO:0000313" key="6">
    <source>
        <dbReference type="Proteomes" id="UP000076038"/>
    </source>
</evidence>
<dbReference type="RefSeq" id="WP_027495761.1">
    <property type="nucleotide sequence ID" value="NZ_CAKKLU010000006.1"/>
</dbReference>
<dbReference type="Pfam" id="PF00724">
    <property type="entry name" value="Oxidored_FMN"/>
    <property type="match status" value="1"/>
</dbReference>
<name>A0A143QLV0_RHOFA</name>
<dbReference type="InterPro" id="IPR045247">
    <property type="entry name" value="Oye-like"/>
</dbReference>
<dbReference type="KEGG" id="rhs:A3Q41_02469"/>
<dbReference type="GeneID" id="93552575"/>
<feature type="domain" description="NADH:flavin oxidoreductase/NADH oxidase N-terminal" evidence="4">
    <location>
        <begin position="2"/>
        <end position="334"/>
    </location>
</feature>
<comment type="cofactor">
    <cofactor evidence="1">
        <name>FMN</name>
        <dbReference type="ChEBI" id="CHEBI:58210"/>
    </cofactor>
</comment>
<evidence type="ECO:0000256" key="3">
    <source>
        <dbReference type="ARBA" id="ARBA00023002"/>
    </source>
</evidence>
<dbReference type="FunFam" id="3.20.20.70:FF:000059">
    <property type="entry name" value="N-ethylmaleimide reductase, FMN-linked"/>
    <property type="match status" value="1"/>
</dbReference>
<reference evidence="6" key="2">
    <citation type="submission" date="2016-04" db="EMBL/GenBank/DDBJ databases">
        <title>Complete Genome and Plasmid Sequences for Rhodococcus fascians D188 and Draft Sequences for Rhodococcus spp. Isolates PBTS 1 and PBTS 2.</title>
        <authorList>
            <person name="Stamer R."/>
            <person name="Vereecke D."/>
            <person name="Zhang Y."/>
            <person name="Schilkey F."/>
            <person name="Devitt N."/>
            <person name="Randall J."/>
        </authorList>
    </citation>
    <scope>NUCLEOTIDE SEQUENCE [LARGE SCALE GENOMIC DNA]</scope>
    <source>
        <strain evidence="6">PBTS2</strain>
    </source>
</reference>
<dbReference type="CDD" id="cd02933">
    <property type="entry name" value="OYE_like_FMN"/>
    <property type="match status" value="1"/>
</dbReference>
<dbReference type="Gene3D" id="3.20.20.70">
    <property type="entry name" value="Aldolase class I"/>
    <property type="match status" value="1"/>
</dbReference>
<dbReference type="OrthoDB" id="3169239at2"/>
<keyword evidence="6" id="KW-1185">Reference proteome</keyword>
<dbReference type="Proteomes" id="UP000076038">
    <property type="component" value="Chromosome"/>
</dbReference>
<dbReference type="InterPro" id="IPR013785">
    <property type="entry name" value="Aldolase_TIM"/>
</dbReference>
<evidence type="ECO:0000256" key="1">
    <source>
        <dbReference type="ARBA" id="ARBA00001917"/>
    </source>
</evidence>
<dbReference type="PANTHER" id="PTHR22893:SF91">
    <property type="entry name" value="NADPH DEHYDROGENASE 2-RELATED"/>
    <property type="match status" value="1"/>
</dbReference>
<comment type="similarity">
    <text evidence="2">Belongs to the NADH:flavin oxidoreductase/NADH oxidase family.</text>
</comment>
<dbReference type="EMBL" id="CP015220">
    <property type="protein sequence ID" value="AMY23768.1"/>
    <property type="molecule type" value="Genomic_DNA"/>
</dbReference>
<dbReference type="PATRIC" id="fig|1653479.3.peg.2500"/>
<sequence length="357" mass="38179">MKLFSPLTLGDLKLDNRLVMAPLTRVRSGRDGVPGPLVVEHYKQRASLGLIVSEGTYPSHAGQGFPGQPGLVTDEQIEGWRNVADAVHADGGLIFAQVMHAGRVTHEATTGGREVVGPSAIAIDGETHTYEGKKAYPTPRALREDELPSVIADFVQASKNAVAAGMDGVEVHGANGYLLHEFLSPASNQRDDKYGGSPENRARFVAEVVEAVAAALGAGKVGIRISPEHNIQDALETDSDDVRATYRALVERLAPLGLAYLSVLHKDPSGELVQDLRQAFGGAVLVNSGFGEITTRDEALSLLDDNVGDAVVVGRPAIANPDLAYRWREDLPLNEPDQSTFYTDGAKGYTDYPALQH</sequence>
<evidence type="ECO:0000313" key="5">
    <source>
        <dbReference type="EMBL" id="AMY23768.1"/>
    </source>
</evidence>
<evidence type="ECO:0000259" key="4">
    <source>
        <dbReference type="Pfam" id="PF00724"/>
    </source>
</evidence>
<accession>A0A143QLV0</accession>